<sequence length="327" mass="36869">MMMNKLLGLLLVCTTLTACAKEAPATQTSGQTATKPTLDAETQQQLQQLLDQTRKNMIFVQGGSYMMGNFTKQLSPKVLKTFSFDTSGDIDPLHKVTLDSFSMSAHKATFAELDIYSKVTGKPRVSNSEDVMRYRLPQSAAGMTWQQAQDYCQWLGTQLKLPMGLPTEAQWEYVARNRGQNVLYATDNGKFELGINVPSYEQQAIFAAKYKTSRTLSYPGQFKPTPLGFYDLISENYEWMQDWYDRNYYAHSPEHNPQGPASGSKKVLRSAHAQDDFYFKYTSSFSINRYADDPVIDAESKSDGMTPDYTNFNHSARCVVNSAQPLN</sequence>
<dbReference type="OrthoDB" id="9768004at2"/>
<dbReference type="InterPro" id="IPR051043">
    <property type="entry name" value="Sulfatase_Mod_Factor_Kinase"/>
</dbReference>
<name>R9B6L3_9GAMM</name>
<evidence type="ECO:0000313" key="3">
    <source>
        <dbReference type="EMBL" id="EOR10067.1"/>
    </source>
</evidence>
<dbReference type="GO" id="GO:0120147">
    <property type="term" value="F:formylglycine-generating oxidase activity"/>
    <property type="evidence" value="ECO:0007669"/>
    <property type="project" value="TreeGrafter"/>
</dbReference>
<dbReference type="PATRIC" id="fig|1217699.3.peg.178"/>
<dbReference type="InterPro" id="IPR042095">
    <property type="entry name" value="SUMF_sf"/>
</dbReference>
<evidence type="ECO:0000259" key="2">
    <source>
        <dbReference type="Pfam" id="PF03781"/>
    </source>
</evidence>
<dbReference type="PANTHER" id="PTHR23150">
    <property type="entry name" value="SULFATASE MODIFYING FACTOR 1, 2"/>
    <property type="match status" value="1"/>
</dbReference>
<dbReference type="AlphaFoldDB" id="R9B6L3"/>
<dbReference type="EMBL" id="AQFL01000004">
    <property type="protein sequence ID" value="EOR10067.1"/>
    <property type="molecule type" value="Genomic_DNA"/>
</dbReference>
<dbReference type="PANTHER" id="PTHR23150:SF19">
    <property type="entry name" value="FORMYLGLYCINE-GENERATING ENZYME"/>
    <property type="match status" value="1"/>
</dbReference>
<dbReference type="Pfam" id="PF03781">
    <property type="entry name" value="FGE-sulfatase"/>
    <property type="match status" value="1"/>
</dbReference>
<dbReference type="SUPFAM" id="SSF56436">
    <property type="entry name" value="C-type lectin-like"/>
    <property type="match status" value="1"/>
</dbReference>
<reference evidence="3 4" key="1">
    <citation type="submission" date="2013-03" db="EMBL/GenBank/DDBJ databases">
        <title>The Genome Sequence of Acinetobacter sp. CIP 110321.</title>
        <authorList>
            <consortium name="The Broad Institute Genome Sequencing Platform"/>
            <consortium name="The Broad Institute Genome Sequencing Center for Infectious Disease"/>
            <person name="Cerqueira G."/>
            <person name="Feldgarden M."/>
            <person name="Courvalin P."/>
            <person name="Perichon B."/>
            <person name="Grillot-Courvalin C."/>
            <person name="Clermont D."/>
            <person name="Rocha E."/>
            <person name="Yoon E.-J."/>
            <person name="Nemec A."/>
            <person name="Walker B."/>
            <person name="Young S.K."/>
            <person name="Zeng Q."/>
            <person name="Gargeya S."/>
            <person name="Fitzgerald M."/>
            <person name="Haas B."/>
            <person name="Abouelleil A."/>
            <person name="Alvarado L."/>
            <person name="Arachchi H.M."/>
            <person name="Berlin A.M."/>
            <person name="Chapman S.B."/>
            <person name="Dewar J."/>
            <person name="Goldberg J."/>
            <person name="Griggs A."/>
            <person name="Gujja S."/>
            <person name="Hansen M."/>
            <person name="Howarth C."/>
            <person name="Imamovic A."/>
            <person name="Larimer J."/>
            <person name="McCowan C."/>
            <person name="Murphy C."/>
            <person name="Neiman D."/>
            <person name="Pearson M."/>
            <person name="Priest M."/>
            <person name="Roberts A."/>
            <person name="Saif S."/>
            <person name="Shea T."/>
            <person name="Sisk P."/>
            <person name="Sykes S."/>
            <person name="Wortman J."/>
            <person name="Nusbaum C."/>
            <person name="Birren B."/>
        </authorList>
    </citation>
    <scope>NUCLEOTIDE SEQUENCE [LARGE SCALE GENOMIC DNA]</scope>
    <source>
        <strain evidence="3 4">CIP 110321</strain>
    </source>
</reference>
<dbReference type="InterPro" id="IPR016187">
    <property type="entry name" value="CTDL_fold"/>
</dbReference>
<dbReference type="Proteomes" id="UP000016203">
    <property type="component" value="Unassembled WGS sequence"/>
</dbReference>
<feature type="chain" id="PRO_5004480818" description="Sulfatase-modifying factor enzyme-like domain-containing protein" evidence="1">
    <location>
        <begin position="21"/>
        <end position="327"/>
    </location>
</feature>
<feature type="signal peptide" evidence="1">
    <location>
        <begin position="1"/>
        <end position="20"/>
    </location>
</feature>
<dbReference type="Gene3D" id="3.90.1580.10">
    <property type="entry name" value="paralog of FGE (formylglycine-generating enzyme)"/>
    <property type="match status" value="1"/>
</dbReference>
<feature type="domain" description="Sulfatase-modifying factor enzyme-like" evidence="2">
    <location>
        <begin position="55"/>
        <end position="286"/>
    </location>
</feature>
<dbReference type="PROSITE" id="PS51257">
    <property type="entry name" value="PROKAR_LIPOPROTEIN"/>
    <property type="match status" value="1"/>
</dbReference>
<protein>
    <recommendedName>
        <fullName evidence="2">Sulfatase-modifying factor enzyme-like domain-containing protein</fullName>
    </recommendedName>
</protein>
<evidence type="ECO:0000313" key="4">
    <source>
        <dbReference type="Proteomes" id="UP000016203"/>
    </source>
</evidence>
<gene>
    <name evidence="3" type="ORF">F896_00187</name>
</gene>
<dbReference type="InterPro" id="IPR005532">
    <property type="entry name" value="SUMF_dom"/>
</dbReference>
<organism evidence="3 4">
    <name type="scientific">Acinetobacter genomosp. 15BJ</name>
    <dbReference type="NCBI Taxonomy" id="106651"/>
    <lineage>
        <taxon>Bacteria</taxon>
        <taxon>Pseudomonadati</taxon>
        <taxon>Pseudomonadota</taxon>
        <taxon>Gammaproteobacteria</taxon>
        <taxon>Moraxellales</taxon>
        <taxon>Moraxellaceae</taxon>
        <taxon>Acinetobacter</taxon>
    </lineage>
</organism>
<proteinExistence type="predicted"/>
<comment type="caution">
    <text evidence="3">The sequence shown here is derived from an EMBL/GenBank/DDBJ whole genome shotgun (WGS) entry which is preliminary data.</text>
</comment>
<evidence type="ECO:0000256" key="1">
    <source>
        <dbReference type="SAM" id="SignalP"/>
    </source>
</evidence>
<dbReference type="RefSeq" id="WP_016162209.1">
    <property type="nucleotide sequence ID" value="NZ_JAKZGC010000002.1"/>
</dbReference>
<dbReference type="HOGENOM" id="CLU_012431_8_0_6"/>
<keyword evidence="1" id="KW-0732">Signal</keyword>
<accession>R9B6L3</accession>